<reference evidence="2 3" key="1">
    <citation type="submission" date="2019-07" db="EMBL/GenBank/DDBJ databases">
        <authorList>
            <person name="Jastrzebski P J."/>
            <person name="Paukszto L."/>
            <person name="Jastrzebski P J."/>
        </authorList>
    </citation>
    <scope>NUCLEOTIDE SEQUENCE [LARGE SCALE GENOMIC DNA]</scope>
    <source>
        <strain evidence="2 3">WMS-il1</strain>
    </source>
</reference>
<dbReference type="EMBL" id="CABIJS010000510">
    <property type="protein sequence ID" value="VUZ52590.1"/>
    <property type="molecule type" value="Genomic_DNA"/>
</dbReference>
<evidence type="ECO:0008006" key="4">
    <source>
        <dbReference type="Google" id="ProtNLM"/>
    </source>
</evidence>
<dbReference type="Gene3D" id="3.30.420.10">
    <property type="entry name" value="Ribonuclease H-like superfamily/Ribonuclease H"/>
    <property type="match status" value="1"/>
</dbReference>
<keyword evidence="3" id="KW-1185">Reference proteome</keyword>
<dbReference type="SUPFAM" id="SSF53098">
    <property type="entry name" value="Ribonuclease H-like"/>
    <property type="match status" value="1"/>
</dbReference>
<dbReference type="PANTHER" id="PTHR37984">
    <property type="entry name" value="PROTEIN CBG26694"/>
    <property type="match status" value="1"/>
</dbReference>
<feature type="region of interest" description="Disordered" evidence="1">
    <location>
        <begin position="67"/>
        <end position="87"/>
    </location>
</feature>
<dbReference type="PANTHER" id="PTHR37984:SF5">
    <property type="entry name" value="PROTEIN NYNRIN-LIKE"/>
    <property type="match status" value="1"/>
</dbReference>
<organism evidence="2 3">
    <name type="scientific">Hymenolepis diminuta</name>
    <name type="common">Rat tapeworm</name>
    <dbReference type="NCBI Taxonomy" id="6216"/>
    <lineage>
        <taxon>Eukaryota</taxon>
        <taxon>Metazoa</taxon>
        <taxon>Spiralia</taxon>
        <taxon>Lophotrochozoa</taxon>
        <taxon>Platyhelminthes</taxon>
        <taxon>Cestoda</taxon>
        <taxon>Eucestoda</taxon>
        <taxon>Cyclophyllidea</taxon>
        <taxon>Hymenolepididae</taxon>
        <taxon>Hymenolepis</taxon>
    </lineage>
</organism>
<dbReference type="InterPro" id="IPR012337">
    <property type="entry name" value="RNaseH-like_sf"/>
</dbReference>
<evidence type="ECO:0000313" key="3">
    <source>
        <dbReference type="Proteomes" id="UP000321570"/>
    </source>
</evidence>
<evidence type="ECO:0000256" key="1">
    <source>
        <dbReference type="SAM" id="MobiDB-lite"/>
    </source>
</evidence>
<dbReference type="InterPro" id="IPR036397">
    <property type="entry name" value="RNaseH_sf"/>
</dbReference>
<sequence length="225" mass="25785">MFDVLKPKKFRRTEDLDQANCLSPLIENQSAKNEETVVASVSFERDVQHILAESIQNTPISAEEIRKETEKDAVPQQAAKKPIRQDPGLCPQTETLWIKSSTTDRGDKWYNDWSTWSIFSTHGLPKTLVSDNGTQFTYHPQSNGLAERFVDTFKRGLQKAKGEGTIEEVLQNFLLGYRSTPHPAIGEKSPAEMLMGRKVRTVHKRCYRRKPDRTGRERIKRTDLL</sequence>
<dbReference type="AlphaFoldDB" id="A0A564YZI3"/>
<accession>A0A564YZI3</accession>
<dbReference type="Proteomes" id="UP000321570">
    <property type="component" value="Unassembled WGS sequence"/>
</dbReference>
<dbReference type="InterPro" id="IPR050951">
    <property type="entry name" value="Retrovirus_Pol_polyprotein"/>
</dbReference>
<evidence type="ECO:0000313" key="2">
    <source>
        <dbReference type="EMBL" id="VUZ52590.1"/>
    </source>
</evidence>
<gene>
    <name evidence="2" type="ORF">WMSIL1_LOCUS11053</name>
</gene>
<name>A0A564YZI3_HYMDI</name>
<dbReference type="GO" id="GO:0003676">
    <property type="term" value="F:nucleic acid binding"/>
    <property type="evidence" value="ECO:0007669"/>
    <property type="project" value="InterPro"/>
</dbReference>
<protein>
    <recommendedName>
        <fullName evidence="4">Integrase catalytic domain-containing protein</fullName>
    </recommendedName>
</protein>
<proteinExistence type="predicted"/>